<dbReference type="GO" id="GO:0005886">
    <property type="term" value="C:plasma membrane"/>
    <property type="evidence" value="ECO:0007669"/>
    <property type="project" value="UniProtKB-SubCell"/>
</dbReference>
<dbReference type="NCBIfam" id="TIGR00711">
    <property type="entry name" value="efflux_EmrB"/>
    <property type="match status" value="1"/>
</dbReference>
<comment type="similarity">
    <text evidence="2">Belongs to the major facilitator superfamily. EmrB family.</text>
</comment>
<dbReference type="InterPro" id="IPR011701">
    <property type="entry name" value="MFS"/>
</dbReference>
<feature type="transmembrane region" description="Helical" evidence="8">
    <location>
        <begin position="361"/>
        <end position="384"/>
    </location>
</feature>
<comment type="subcellular location">
    <subcellularLocation>
        <location evidence="1">Cell membrane</location>
        <topology evidence="1">Multi-pass membrane protein</topology>
    </subcellularLocation>
</comment>
<feature type="transmembrane region" description="Helical" evidence="8">
    <location>
        <begin position="232"/>
        <end position="250"/>
    </location>
</feature>
<keyword evidence="7 8" id="KW-0472">Membrane</keyword>
<dbReference type="SUPFAM" id="SSF103473">
    <property type="entry name" value="MFS general substrate transporter"/>
    <property type="match status" value="1"/>
</dbReference>
<organism evidence="10 11">
    <name type="scientific">Methanobacterium spitsbergense</name>
    <dbReference type="NCBI Taxonomy" id="2874285"/>
    <lineage>
        <taxon>Archaea</taxon>
        <taxon>Methanobacteriati</taxon>
        <taxon>Methanobacteriota</taxon>
        <taxon>Methanomada group</taxon>
        <taxon>Methanobacteria</taxon>
        <taxon>Methanobacteriales</taxon>
        <taxon>Methanobacteriaceae</taxon>
        <taxon>Methanobacterium</taxon>
    </lineage>
</organism>
<feature type="domain" description="Major facilitator superfamily (MFS) profile" evidence="9">
    <location>
        <begin position="20"/>
        <end position="462"/>
    </location>
</feature>
<feature type="transmembrane region" description="Helical" evidence="8">
    <location>
        <begin position="334"/>
        <end position="355"/>
    </location>
</feature>
<evidence type="ECO:0000256" key="4">
    <source>
        <dbReference type="ARBA" id="ARBA00022475"/>
    </source>
</evidence>
<feature type="transmembrane region" description="Helical" evidence="8">
    <location>
        <begin position="54"/>
        <end position="74"/>
    </location>
</feature>
<dbReference type="InterPro" id="IPR020846">
    <property type="entry name" value="MFS_dom"/>
</dbReference>
<reference evidence="11" key="1">
    <citation type="journal article" date="2022" name="Microbiol. Resour. Announc.">
        <title>Draft Genome Sequence of a Methanogenic Archaeon from West Spitsbergen Permafrost.</title>
        <authorList>
            <person name="Trubitsyn V."/>
            <person name="Rivkina E."/>
            <person name="Shcherbakova V."/>
        </authorList>
    </citation>
    <scope>NUCLEOTIDE SEQUENCE [LARGE SCALE GENOMIC DNA]</scope>
    <source>
        <strain evidence="11">VT</strain>
    </source>
</reference>
<evidence type="ECO:0000256" key="8">
    <source>
        <dbReference type="SAM" id="Phobius"/>
    </source>
</evidence>
<feature type="transmembrane region" description="Helical" evidence="8">
    <location>
        <begin position="21"/>
        <end position="42"/>
    </location>
</feature>
<feature type="transmembrane region" description="Helical" evidence="8">
    <location>
        <begin position="303"/>
        <end position="322"/>
    </location>
</feature>
<evidence type="ECO:0000256" key="1">
    <source>
        <dbReference type="ARBA" id="ARBA00004651"/>
    </source>
</evidence>
<dbReference type="EMBL" id="JAIOUQ010000005">
    <property type="protein sequence ID" value="MBZ2165476.1"/>
    <property type="molecule type" value="Genomic_DNA"/>
</dbReference>
<dbReference type="PRINTS" id="PR01036">
    <property type="entry name" value="TCRTETB"/>
</dbReference>
<dbReference type="InterPro" id="IPR004638">
    <property type="entry name" value="EmrB-like"/>
</dbReference>
<proteinExistence type="inferred from homology"/>
<evidence type="ECO:0000259" key="9">
    <source>
        <dbReference type="PROSITE" id="PS50850"/>
    </source>
</evidence>
<dbReference type="Gene3D" id="1.20.1250.20">
    <property type="entry name" value="MFS general substrate transporter like domains"/>
    <property type="match status" value="1"/>
</dbReference>
<dbReference type="RefSeq" id="WP_223791102.1">
    <property type="nucleotide sequence ID" value="NZ_JAIOUQ010000005.1"/>
</dbReference>
<comment type="caution">
    <text evidence="10">The sequence shown here is derived from an EMBL/GenBank/DDBJ whole genome shotgun (WGS) entry which is preliminary data.</text>
</comment>
<dbReference type="Proteomes" id="UP000825933">
    <property type="component" value="Unassembled WGS sequence"/>
</dbReference>
<dbReference type="Gene3D" id="1.20.1720.10">
    <property type="entry name" value="Multidrug resistance protein D"/>
    <property type="match status" value="1"/>
</dbReference>
<evidence type="ECO:0000256" key="6">
    <source>
        <dbReference type="ARBA" id="ARBA00022989"/>
    </source>
</evidence>
<dbReference type="AlphaFoldDB" id="A0A8T5UU42"/>
<evidence type="ECO:0000256" key="2">
    <source>
        <dbReference type="ARBA" id="ARBA00008537"/>
    </source>
</evidence>
<sequence>MLSTEKSCKPENSISNRTVALIVATLASFFTPFMASAINIAIPAIGSQFAADVILLSWIPTVYLLAAAVFAVPFGRIADIYGMKKIFTYGVIIFTISSLLCAISPSILTLIMFRVLQGIGSAMIFVTGLAIITSVYPPRERGKAIGINIASVYIGLSLGPVLGGILTQYFGWRSIFIAVIPLGLLVLALTVFKLKGEWAECIGEKFDIKGSIIYSIALVILIYGFSILPGELGIILVILGVIGILAFALFELRVKNPVFEVRLFKNITFGFSSLAALINYSATFAVVFLLSLYLQYIKGLDPQMAGIILVAQPIVMAITSPVAGRLSDKFSPGLIATIGMTVTAISLLCLTFLTANTSFEYIITVLLVLGFGLGMFSSPNTNAIMGSVEKKFYGIASATVGTMRLIGQMLSMGIALLVFSVFIGNVLIEPSNYPALLTSINTVFLICTILCFIGIFASFARR</sequence>
<protein>
    <submittedName>
        <fullName evidence="10">MFS transporter</fullName>
    </submittedName>
</protein>
<dbReference type="PANTHER" id="PTHR42718">
    <property type="entry name" value="MAJOR FACILITATOR SUPERFAMILY MULTIDRUG TRANSPORTER MFSC"/>
    <property type="match status" value="1"/>
</dbReference>
<feature type="transmembrane region" description="Helical" evidence="8">
    <location>
        <begin position="119"/>
        <end position="137"/>
    </location>
</feature>
<dbReference type="InterPro" id="IPR036259">
    <property type="entry name" value="MFS_trans_sf"/>
</dbReference>
<dbReference type="Pfam" id="PF07690">
    <property type="entry name" value="MFS_1"/>
    <property type="match status" value="2"/>
</dbReference>
<feature type="transmembrane region" description="Helical" evidence="8">
    <location>
        <begin position="271"/>
        <end position="297"/>
    </location>
</feature>
<keyword evidence="5 8" id="KW-0812">Transmembrane</keyword>
<evidence type="ECO:0000256" key="3">
    <source>
        <dbReference type="ARBA" id="ARBA00022448"/>
    </source>
</evidence>
<keyword evidence="3" id="KW-0813">Transport</keyword>
<keyword evidence="6 8" id="KW-1133">Transmembrane helix</keyword>
<evidence type="ECO:0000313" key="11">
    <source>
        <dbReference type="Proteomes" id="UP000825933"/>
    </source>
</evidence>
<dbReference type="FunFam" id="1.20.1250.20:FF:000503">
    <property type="entry name" value="Drug resistance transporter, EmrB/QacA subfamily"/>
    <property type="match status" value="1"/>
</dbReference>
<feature type="transmembrane region" description="Helical" evidence="8">
    <location>
        <begin position="440"/>
        <end position="460"/>
    </location>
</feature>
<feature type="transmembrane region" description="Helical" evidence="8">
    <location>
        <begin position="86"/>
        <end position="113"/>
    </location>
</feature>
<gene>
    <name evidence="10" type="ORF">K8N75_05410</name>
</gene>
<feature type="transmembrane region" description="Helical" evidence="8">
    <location>
        <begin position="405"/>
        <end position="428"/>
    </location>
</feature>
<dbReference type="PANTHER" id="PTHR42718:SF9">
    <property type="entry name" value="MAJOR FACILITATOR SUPERFAMILY MULTIDRUG TRANSPORTER MFSC"/>
    <property type="match status" value="1"/>
</dbReference>
<keyword evidence="11" id="KW-1185">Reference proteome</keyword>
<name>A0A8T5UU42_9EURY</name>
<dbReference type="GO" id="GO:0022857">
    <property type="term" value="F:transmembrane transporter activity"/>
    <property type="evidence" value="ECO:0007669"/>
    <property type="project" value="InterPro"/>
</dbReference>
<feature type="transmembrane region" description="Helical" evidence="8">
    <location>
        <begin position="206"/>
        <end position="226"/>
    </location>
</feature>
<evidence type="ECO:0000313" key="10">
    <source>
        <dbReference type="EMBL" id="MBZ2165476.1"/>
    </source>
</evidence>
<evidence type="ECO:0000256" key="5">
    <source>
        <dbReference type="ARBA" id="ARBA00022692"/>
    </source>
</evidence>
<dbReference type="PROSITE" id="PS50850">
    <property type="entry name" value="MFS"/>
    <property type="match status" value="1"/>
</dbReference>
<feature type="transmembrane region" description="Helical" evidence="8">
    <location>
        <begin position="175"/>
        <end position="194"/>
    </location>
</feature>
<feature type="transmembrane region" description="Helical" evidence="8">
    <location>
        <begin position="149"/>
        <end position="169"/>
    </location>
</feature>
<evidence type="ECO:0000256" key="7">
    <source>
        <dbReference type="ARBA" id="ARBA00023136"/>
    </source>
</evidence>
<dbReference type="CDD" id="cd17321">
    <property type="entry name" value="MFS_MMR_MDR_like"/>
    <property type="match status" value="1"/>
</dbReference>
<keyword evidence="4" id="KW-1003">Cell membrane</keyword>
<accession>A0A8T5UU42</accession>